<reference evidence="1 2" key="1">
    <citation type="submission" date="2023-07" db="EMBL/GenBank/DDBJ databases">
        <title>Genomic Encyclopedia of Type Strains, Phase IV (KMG-IV): sequencing the most valuable type-strain genomes for metagenomic binning, comparative biology and taxonomic classification.</title>
        <authorList>
            <person name="Goeker M."/>
        </authorList>
    </citation>
    <scope>NUCLEOTIDE SEQUENCE [LARGE SCALE GENOMIC DNA]</scope>
    <source>
        <strain evidence="1 2">DSM 15561</strain>
    </source>
</reference>
<accession>A0ABU0LMA0</accession>
<proteinExistence type="predicted"/>
<gene>
    <name evidence="1" type="ORF">QOZ99_000708</name>
</gene>
<keyword evidence="2" id="KW-1185">Reference proteome</keyword>
<organism evidence="1 2">
    <name type="scientific">Ancylobacter amanitiformis</name>
    <dbReference type="NCBI Taxonomy" id="217069"/>
    <lineage>
        <taxon>Bacteria</taxon>
        <taxon>Pseudomonadati</taxon>
        <taxon>Pseudomonadota</taxon>
        <taxon>Alphaproteobacteria</taxon>
        <taxon>Hyphomicrobiales</taxon>
        <taxon>Xanthobacteraceae</taxon>
        <taxon>Ancylobacter</taxon>
    </lineage>
</organism>
<dbReference type="EMBL" id="JAUSVR010000002">
    <property type="protein sequence ID" value="MDQ0509827.1"/>
    <property type="molecule type" value="Genomic_DNA"/>
</dbReference>
<evidence type="ECO:0000313" key="2">
    <source>
        <dbReference type="Proteomes" id="UP001235094"/>
    </source>
</evidence>
<evidence type="ECO:0000313" key="1">
    <source>
        <dbReference type="EMBL" id="MDQ0509827.1"/>
    </source>
</evidence>
<name>A0ABU0LMA0_9HYPH</name>
<protein>
    <submittedName>
        <fullName evidence="1">Uncharacterized protein</fullName>
    </submittedName>
</protein>
<dbReference type="Proteomes" id="UP001235094">
    <property type="component" value="Unassembled WGS sequence"/>
</dbReference>
<comment type="caution">
    <text evidence="1">The sequence shown here is derived from an EMBL/GenBank/DDBJ whole genome shotgun (WGS) entry which is preliminary data.</text>
</comment>
<dbReference type="RefSeq" id="WP_306888537.1">
    <property type="nucleotide sequence ID" value="NZ_JAUSVR010000002.1"/>
</dbReference>
<sequence length="71" mass="7120">MSALSFSPHADMSAPAQGLARDLARAAFAGAALALLLVASVESHALCALFCLHEALGAPMDTVLCIAASLP</sequence>